<gene>
    <name evidence="1" type="ORF">K2173_007924</name>
</gene>
<comment type="caution">
    <text evidence="1">The sequence shown here is derived from an EMBL/GenBank/DDBJ whole genome shotgun (WGS) entry which is preliminary data.</text>
</comment>
<dbReference type="InterPro" id="IPR016972">
    <property type="entry name" value="UCP031279"/>
</dbReference>
<proteinExistence type="predicted"/>
<dbReference type="PANTHER" id="PTHR33526">
    <property type="entry name" value="OS07G0123800 PROTEIN"/>
    <property type="match status" value="1"/>
</dbReference>
<keyword evidence="2" id="KW-1185">Reference proteome</keyword>
<dbReference type="PANTHER" id="PTHR33526:SF13">
    <property type="entry name" value="TYROSINE-PROTEIN PHOSPHATASE 3-LIKE"/>
    <property type="match status" value="1"/>
</dbReference>
<organism evidence="1 2">
    <name type="scientific">Erythroxylum novogranatense</name>
    <dbReference type="NCBI Taxonomy" id="1862640"/>
    <lineage>
        <taxon>Eukaryota</taxon>
        <taxon>Viridiplantae</taxon>
        <taxon>Streptophyta</taxon>
        <taxon>Embryophyta</taxon>
        <taxon>Tracheophyta</taxon>
        <taxon>Spermatophyta</taxon>
        <taxon>Magnoliopsida</taxon>
        <taxon>eudicotyledons</taxon>
        <taxon>Gunneridae</taxon>
        <taxon>Pentapetalae</taxon>
        <taxon>rosids</taxon>
        <taxon>fabids</taxon>
        <taxon>Malpighiales</taxon>
        <taxon>Erythroxylaceae</taxon>
        <taxon>Erythroxylum</taxon>
    </lineage>
</organism>
<dbReference type="PIRSF" id="PIRSF031279">
    <property type="entry name" value="UCP031279"/>
    <property type="match status" value="1"/>
</dbReference>
<dbReference type="EMBL" id="JAIWQS010000006">
    <property type="protein sequence ID" value="KAJ8762485.1"/>
    <property type="molecule type" value="Genomic_DNA"/>
</dbReference>
<dbReference type="AlphaFoldDB" id="A0AAV8T890"/>
<dbReference type="Proteomes" id="UP001159364">
    <property type="component" value="Linkage Group LG06"/>
</dbReference>
<reference evidence="1 2" key="1">
    <citation type="submission" date="2021-09" db="EMBL/GenBank/DDBJ databases">
        <title>Genomic insights and catalytic innovation underlie evolution of tropane alkaloids biosynthesis.</title>
        <authorList>
            <person name="Wang Y.-J."/>
            <person name="Tian T."/>
            <person name="Huang J.-P."/>
            <person name="Huang S.-X."/>
        </authorList>
    </citation>
    <scope>NUCLEOTIDE SEQUENCE [LARGE SCALE GENOMIC DNA]</scope>
    <source>
        <strain evidence="1">KIB-2018</strain>
        <tissue evidence="1">Leaf</tissue>
    </source>
</reference>
<name>A0AAV8T890_9ROSI</name>
<evidence type="ECO:0000313" key="2">
    <source>
        <dbReference type="Proteomes" id="UP001159364"/>
    </source>
</evidence>
<accession>A0AAV8T890</accession>
<evidence type="ECO:0000313" key="1">
    <source>
        <dbReference type="EMBL" id="KAJ8762485.1"/>
    </source>
</evidence>
<protein>
    <submittedName>
        <fullName evidence="1">Uncharacterized protein</fullName>
    </submittedName>
</protein>
<sequence length="157" mass="17553">MKTKGHSRSKFMRIVTLPLKVLGKARDYYVRSLTDCSMSISHGHTMALPNGQFSSMPRSFSVRSSMSEESEDYRELVRAASVRSLGHKSEMELLYMQELMKASKKVGSQSQVLPKSSSVGMGRIDEDAACNFEEIGARKVAYPRSRSYAVGKPNVMF</sequence>